<dbReference type="STRING" id="633807.BW732_07575"/>
<sequence>MSDFYRLRVSRHQTKMLKYMKYIFNDHFILILMFGIGGFGLYYSELVKSLTINQLMWVKPLVGFMWFASLFIGKLATLLHEADQVFLLPKERQMSHYLNKALTHSLVIPFVLLILMSGVTMPVLLATGIQMTPIIYGMYLLTLWLLKFSDLQLRLQFLYQDTANSWTKERLLWCVVAIMAIGSGLYIQPFIGLVIAAIFSLLNYVLTKNRLTTGTLEWSKGCSLEKQRMKQVYTFINLFTDVPGLTSDVKRRPYLDKLLATIPKNQANTYRYLYARVFIRGTEYSGLVLRLMIIGCVIIGFSSTSWISLLIAALFLYLIGFQLVPLLGEFDYMLMAKLYPLPSEQKVKAVRALITRVLSVVLIVFALIIFFVLPDKLTALMIIGGLLIECLVLSWLYIPYRLKKMQKVSF</sequence>
<evidence type="ECO:0000313" key="2">
    <source>
        <dbReference type="Proteomes" id="UP000188246"/>
    </source>
</evidence>
<dbReference type="KEGG" id="vpi:BW732_07575"/>
<dbReference type="Proteomes" id="UP000188246">
    <property type="component" value="Chromosome"/>
</dbReference>
<accession>A0A1Q2D710</accession>
<gene>
    <name evidence="1" type="ORF">BW732_07575</name>
</gene>
<evidence type="ECO:0000313" key="1">
    <source>
        <dbReference type="EMBL" id="AQP54091.1"/>
    </source>
</evidence>
<dbReference type="EMBL" id="CP019609">
    <property type="protein sequence ID" value="AQP54091.1"/>
    <property type="molecule type" value="Genomic_DNA"/>
</dbReference>
<dbReference type="AlphaFoldDB" id="A0A1Q2D710"/>
<dbReference type="PIRSF" id="PIRSF037259">
    <property type="entry name" value="EcsB_ABC"/>
    <property type="match status" value="1"/>
</dbReference>
<dbReference type="InterPro" id="IPR010288">
    <property type="entry name" value="EcsB_ABC"/>
</dbReference>
<dbReference type="OrthoDB" id="2447941at2"/>
<dbReference type="GO" id="GO:0016020">
    <property type="term" value="C:membrane"/>
    <property type="evidence" value="ECO:0007669"/>
    <property type="project" value="InterPro"/>
</dbReference>
<protein>
    <submittedName>
        <fullName evidence="1">Uncharacterized protein</fullName>
    </submittedName>
</protein>
<name>A0A1Q2D710_9ENTE</name>
<proteinExistence type="predicted"/>
<keyword evidence="2" id="KW-1185">Reference proteome</keyword>
<organism evidence="1 2">
    <name type="scientific">Vagococcus penaei</name>
    <dbReference type="NCBI Taxonomy" id="633807"/>
    <lineage>
        <taxon>Bacteria</taxon>
        <taxon>Bacillati</taxon>
        <taxon>Bacillota</taxon>
        <taxon>Bacilli</taxon>
        <taxon>Lactobacillales</taxon>
        <taxon>Enterococcaceae</taxon>
        <taxon>Vagococcus</taxon>
    </lineage>
</organism>
<dbReference type="Pfam" id="PF05975">
    <property type="entry name" value="EcsB"/>
    <property type="match status" value="1"/>
</dbReference>
<dbReference type="RefSeq" id="WP_077276166.1">
    <property type="nucleotide sequence ID" value="NZ_CP019609.1"/>
</dbReference>
<reference evidence="1 2" key="1">
    <citation type="journal article" date="2010" name="Int. J. Syst. Evol. Microbiol.">
        <title>Vagococcus penaei sp. nov., isolated from spoilage microbiota of cooked shrimp (Penaeus vannamei).</title>
        <authorList>
            <person name="Jaffres E."/>
            <person name="Prevost H."/>
            <person name="Rossero A."/>
            <person name="Joffraud J.J."/>
            <person name="Dousset X."/>
        </authorList>
    </citation>
    <scope>NUCLEOTIDE SEQUENCE [LARGE SCALE GENOMIC DNA]</scope>
    <source>
        <strain evidence="1 2">CD276</strain>
    </source>
</reference>